<keyword evidence="1 5" id="KW-0479">Metal-binding</keyword>
<feature type="compositionally biased region" description="Polar residues" evidence="6">
    <location>
        <begin position="1"/>
        <end position="29"/>
    </location>
</feature>
<dbReference type="Proteomes" id="UP000572268">
    <property type="component" value="Unassembled WGS sequence"/>
</dbReference>
<dbReference type="Pfam" id="PF00642">
    <property type="entry name" value="zf-CCCH"/>
    <property type="match status" value="2"/>
</dbReference>
<feature type="zinc finger region" description="C3H1-type" evidence="5">
    <location>
        <begin position="121"/>
        <end position="147"/>
    </location>
</feature>
<evidence type="ECO:0000313" key="9">
    <source>
        <dbReference type="EMBL" id="KAF4660745.1"/>
    </source>
</evidence>
<comment type="caution">
    <text evidence="8">The sequence shown here is derived from an EMBL/GenBank/DDBJ whole genome shotgun (WGS) entry which is preliminary data.</text>
</comment>
<evidence type="ECO:0000313" key="11">
    <source>
        <dbReference type="Proteomes" id="UP000572268"/>
    </source>
</evidence>
<name>A0A7J6LDF7_PEROL</name>
<keyword evidence="2" id="KW-0677">Repeat</keyword>
<evidence type="ECO:0000256" key="2">
    <source>
        <dbReference type="ARBA" id="ARBA00022737"/>
    </source>
</evidence>
<dbReference type="AlphaFoldDB" id="A0A7J6LDF7"/>
<dbReference type="Gene3D" id="4.10.1000.10">
    <property type="entry name" value="Zinc finger, CCCH-type"/>
    <property type="match status" value="3"/>
</dbReference>
<feature type="zinc finger region" description="C3H1-type" evidence="5">
    <location>
        <begin position="85"/>
        <end position="112"/>
    </location>
</feature>
<evidence type="ECO:0000256" key="4">
    <source>
        <dbReference type="ARBA" id="ARBA00022833"/>
    </source>
</evidence>
<proteinExistence type="predicted"/>
<feature type="zinc finger region" description="C3H1-type" evidence="5">
    <location>
        <begin position="50"/>
        <end position="77"/>
    </location>
</feature>
<dbReference type="GO" id="GO:0008270">
    <property type="term" value="F:zinc ion binding"/>
    <property type="evidence" value="ECO:0007669"/>
    <property type="project" value="UniProtKB-KW"/>
</dbReference>
<accession>A0A7J6LDF7</accession>
<dbReference type="PROSITE" id="PS50103">
    <property type="entry name" value="ZF_C3H1"/>
    <property type="match status" value="3"/>
</dbReference>
<feature type="compositionally biased region" description="Low complexity" evidence="6">
    <location>
        <begin position="30"/>
        <end position="44"/>
    </location>
</feature>
<reference evidence="10 11" key="1">
    <citation type="submission" date="2020-04" db="EMBL/GenBank/DDBJ databases">
        <title>Perkinsus olseni comparative genomics.</title>
        <authorList>
            <person name="Bogema D.R."/>
        </authorList>
    </citation>
    <scope>NUCLEOTIDE SEQUENCE [LARGE SCALE GENOMIC DNA]</scope>
    <source>
        <strain evidence="8">ATCC PRA-179</strain>
        <strain evidence="9">ATCC PRA-31</strain>
    </source>
</reference>
<dbReference type="InterPro" id="IPR045877">
    <property type="entry name" value="ZFP36-like"/>
</dbReference>
<dbReference type="SMART" id="SM00356">
    <property type="entry name" value="ZnF_C3H1"/>
    <property type="match status" value="3"/>
</dbReference>
<dbReference type="PANTHER" id="PTHR12547:SF18">
    <property type="entry name" value="PROTEIN TIS11"/>
    <property type="match status" value="1"/>
</dbReference>
<dbReference type="PANTHER" id="PTHR12547">
    <property type="entry name" value="CCCH ZINC FINGER/TIS11-RELATED"/>
    <property type="match status" value="1"/>
</dbReference>
<evidence type="ECO:0000313" key="8">
    <source>
        <dbReference type="EMBL" id="KAF4657131.1"/>
    </source>
</evidence>
<protein>
    <recommendedName>
        <fullName evidence="7">C3H1-type domain-containing protein</fullName>
    </recommendedName>
</protein>
<dbReference type="GO" id="GO:0003729">
    <property type="term" value="F:mRNA binding"/>
    <property type="evidence" value="ECO:0007669"/>
    <property type="project" value="InterPro"/>
</dbReference>
<dbReference type="SUPFAM" id="SSF90229">
    <property type="entry name" value="CCCH zinc finger"/>
    <property type="match status" value="3"/>
</dbReference>
<evidence type="ECO:0000256" key="6">
    <source>
        <dbReference type="SAM" id="MobiDB-lite"/>
    </source>
</evidence>
<sequence>MSSECTPISSTVATTLSGGESPVMNRQRTSSSGGISSSAGSSYGSRRGTFAKIRLCKFYEHGLCWHGDDCAYAHGEDELRRPPDLRKTKLCHQFRLGRCSQGSDCPYAHGRSELRCTPEVYKTSLCRFWLKGKCGATENCRHAHGEADLRGGQTGSSSPSATAPSVQSAVSLSIDGRVVPPDSVGTDSDDTDKLTEKLYHLIDELATCPELKHMSTYLRSCYAVAPVWCEMDHLCCHDDTSV</sequence>
<feature type="domain" description="C3H1-type" evidence="7">
    <location>
        <begin position="121"/>
        <end position="147"/>
    </location>
</feature>
<dbReference type="EMBL" id="JABAHT010000369">
    <property type="protein sequence ID" value="KAF4657131.1"/>
    <property type="molecule type" value="Genomic_DNA"/>
</dbReference>
<dbReference type="OrthoDB" id="415459at2759"/>
<keyword evidence="3 5" id="KW-0863">Zinc-finger</keyword>
<evidence type="ECO:0000313" key="10">
    <source>
        <dbReference type="Proteomes" id="UP000570595"/>
    </source>
</evidence>
<keyword evidence="4 5" id="KW-0862">Zinc</keyword>
<dbReference type="InterPro" id="IPR000571">
    <property type="entry name" value="Znf_CCCH"/>
</dbReference>
<evidence type="ECO:0000256" key="3">
    <source>
        <dbReference type="ARBA" id="ARBA00022771"/>
    </source>
</evidence>
<feature type="region of interest" description="Disordered" evidence="6">
    <location>
        <begin position="1"/>
        <end position="44"/>
    </location>
</feature>
<feature type="domain" description="C3H1-type" evidence="7">
    <location>
        <begin position="50"/>
        <end position="77"/>
    </location>
</feature>
<dbReference type="EMBL" id="JABANN010000377">
    <property type="protein sequence ID" value="KAF4660745.1"/>
    <property type="molecule type" value="Genomic_DNA"/>
</dbReference>
<gene>
    <name evidence="9" type="ORF">FOL46_006005</name>
    <name evidence="8" type="ORF">FOZ61_006441</name>
</gene>
<evidence type="ECO:0000259" key="7">
    <source>
        <dbReference type="PROSITE" id="PS50103"/>
    </source>
</evidence>
<organism evidence="8 10">
    <name type="scientific">Perkinsus olseni</name>
    <name type="common">Perkinsus atlanticus</name>
    <dbReference type="NCBI Taxonomy" id="32597"/>
    <lineage>
        <taxon>Eukaryota</taxon>
        <taxon>Sar</taxon>
        <taxon>Alveolata</taxon>
        <taxon>Perkinsozoa</taxon>
        <taxon>Perkinsea</taxon>
        <taxon>Perkinsida</taxon>
        <taxon>Perkinsidae</taxon>
        <taxon>Perkinsus</taxon>
    </lineage>
</organism>
<dbReference type="InterPro" id="IPR036855">
    <property type="entry name" value="Znf_CCCH_sf"/>
</dbReference>
<feature type="domain" description="C3H1-type" evidence="7">
    <location>
        <begin position="85"/>
        <end position="112"/>
    </location>
</feature>
<evidence type="ECO:0000256" key="1">
    <source>
        <dbReference type="ARBA" id="ARBA00022723"/>
    </source>
</evidence>
<evidence type="ECO:0000256" key="5">
    <source>
        <dbReference type="PROSITE-ProRule" id="PRU00723"/>
    </source>
</evidence>
<dbReference type="Proteomes" id="UP000570595">
    <property type="component" value="Unassembled WGS sequence"/>
</dbReference>